<dbReference type="Proteomes" id="UP000255529">
    <property type="component" value="Unassembled WGS sequence"/>
</dbReference>
<protein>
    <submittedName>
        <fullName evidence="2">Uncharacterized protein</fullName>
    </submittedName>
</protein>
<evidence type="ECO:0000313" key="3">
    <source>
        <dbReference type="Proteomes" id="UP000255529"/>
    </source>
</evidence>
<sequence>MKDCIFIALWIFISFSLIEYSSLLIMKPCNSYVDVAIAVITVIGTKALLTWFEDVYYWFTGRER</sequence>
<feature type="transmembrane region" description="Helical" evidence="1">
    <location>
        <begin position="32"/>
        <end position="52"/>
    </location>
</feature>
<evidence type="ECO:0000256" key="1">
    <source>
        <dbReference type="SAM" id="Phobius"/>
    </source>
</evidence>
<keyword evidence="1" id="KW-0472">Membrane</keyword>
<evidence type="ECO:0000313" key="2">
    <source>
        <dbReference type="EMBL" id="SUI46503.1"/>
    </source>
</evidence>
<keyword evidence="1" id="KW-0812">Transmembrane</keyword>
<name>A0A379YLB2_9GAMM</name>
<proteinExistence type="predicted"/>
<feature type="transmembrane region" description="Helical" evidence="1">
    <location>
        <begin position="6"/>
        <end position="25"/>
    </location>
</feature>
<gene>
    <name evidence="2" type="ORF">NCTC11544_00638</name>
</gene>
<keyword evidence="1" id="KW-1133">Transmembrane helix</keyword>
<organism evidence="2 3">
    <name type="scientific">Serratia quinivorans</name>
    <dbReference type="NCBI Taxonomy" id="137545"/>
    <lineage>
        <taxon>Bacteria</taxon>
        <taxon>Pseudomonadati</taxon>
        <taxon>Pseudomonadota</taxon>
        <taxon>Gammaproteobacteria</taxon>
        <taxon>Enterobacterales</taxon>
        <taxon>Yersiniaceae</taxon>
        <taxon>Serratia</taxon>
    </lineage>
</organism>
<reference evidence="2 3" key="1">
    <citation type="submission" date="2018-06" db="EMBL/GenBank/DDBJ databases">
        <authorList>
            <consortium name="Pathogen Informatics"/>
            <person name="Doyle S."/>
        </authorList>
    </citation>
    <scope>NUCLEOTIDE SEQUENCE [LARGE SCALE GENOMIC DNA]</scope>
    <source>
        <strain evidence="2 3">NCTC11544</strain>
    </source>
</reference>
<dbReference type="EMBL" id="UGYN01000002">
    <property type="protein sequence ID" value="SUI46503.1"/>
    <property type="molecule type" value="Genomic_DNA"/>
</dbReference>
<dbReference type="AlphaFoldDB" id="A0A379YLB2"/>
<accession>A0A379YLB2</accession>